<dbReference type="EnsemblProtists" id="EOD03815">
    <property type="protein sequence ID" value="EOD03815"/>
    <property type="gene ID" value="EMIHUDRAFT_372678"/>
</dbReference>
<sequence>MRTRGLQWVEFAARWSSSTDEYVGTVEELTGHLKELIEHERDLRERDELPDVAPPPVVRRKTFKQLGTPTAQAEVLMAAREELTPDELREAAEDERDRLEEAGEIDHVADAQPERPPDFASLLNVHLEVRWPYRVPDQAKKRGYKTHYIWAEGEVVEIADGTTTKRTPQCKTVLAWGAVRIKWPKDSRYDEDESFTWTVLVEDSWRKEKHLGWRFAKPELARRGAAARAAKRARADTS</sequence>
<name>A0A0D3HXT0_EMIH1</name>
<reference evidence="2" key="1">
    <citation type="journal article" date="2013" name="Nature">
        <title>Pan genome of the phytoplankton Emiliania underpins its global distribution.</title>
        <authorList>
            <person name="Read B.A."/>
            <person name="Kegel J."/>
            <person name="Klute M.J."/>
            <person name="Kuo A."/>
            <person name="Lefebvre S.C."/>
            <person name="Maumus F."/>
            <person name="Mayer C."/>
            <person name="Miller J."/>
            <person name="Monier A."/>
            <person name="Salamov A."/>
            <person name="Young J."/>
            <person name="Aguilar M."/>
            <person name="Claverie J.M."/>
            <person name="Frickenhaus S."/>
            <person name="Gonzalez K."/>
            <person name="Herman E.K."/>
            <person name="Lin Y.C."/>
            <person name="Napier J."/>
            <person name="Ogata H."/>
            <person name="Sarno A.F."/>
            <person name="Shmutz J."/>
            <person name="Schroeder D."/>
            <person name="de Vargas C."/>
            <person name="Verret F."/>
            <person name="von Dassow P."/>
            <person name="Valentin K."/>
            <person name="Van de Peer Y."/>
            <person name="Wheeler G."/>
            <person name="Dacks J.B."/>
            <person name="Delwiche C.F."/>
            <person name="Dyhrman S.T."/>
            <person name="Glockner G."/>
            <person name="John U."/>
            <person name="Richards T."/>
            <person name="Worden A.Z."/>
            <person name="Zhang X."/>
            <person name="Grigoriev I.V."/>
            <person name="Allen A.E."/>
            <person name="Bidle K."/>
            <person name="Borodovsky M."/>
            <person name="Bowler C."/>
            <person name="Brownlee C."/>
            <person name="Cock J.M."/>
            <person name="Elias M."/>
            <person name="Gladyshev V.N."/>
            <person name="Groth M."/>
            <person name="Guda C."/>
            <person name="Hadaegh A."/>
            <person name="Iglesias-Rodriguez M.D."/>
            <person name="Jenkins J."/>
            <person name="Jones B.M."/>
            <person name="Lawson T."/>
            <person name="Leese F."/>
            <person name="Lindquist E."/>
            <person name="Lobanov A."/>
            <person name="Lomsadze A."/>
            <person name="Malik S.B."/>
            <person name="Marsh M.E."/>
            <person name="Mackinder L."/>
            <person name="Mock T."/>
            <person name="Mueller-Roeber B."/>
            <person name="Pagarete A."/>
            <person name="Parker M."/>
            <person name="Probert I."/>
            <person name="Quesneville H."/>
            <person name="Raines C."/>
            <person name="Rensing S.A."/>
            <person name="Riano-Pachon D.M."/>
            <person name="Richier S."/>
            <person name="Rokitta S."/>
            <person name="Shiraiwa Y."/>
            <person name="Soanes D.M."/>
            <person name="van der Giezen M."/>
            <person name="Wahlund T.M."/>
            <person name="Williams B."/>
            <person name="Wilson W."/>
            <person name="Wolfe G."/>
            <person name="Wurch L.L."/>
        </authorList>
    </citation>
    <scope>NUCLEOTIDE SEQUENCE</scope>
</reference>
<evidence type="ECO:0008006" key="3">
    <source>
        <dbReference type="Google" id="ProtNLM"/>
    </source>
</evidence>
<organism evidence="1 2">
    <name type="scientific">Emiliania huxleyi (strain CCMP1516)</name>
    <dbReference type="NCBI Taxonomy" id="280463"/>
    <lineage>
        <taxon>Eukaryota</taxon>
        <taxon>Haptista</taxon>
        <taxon>Haptophyta</taxon>
        <taxon>Prymnesiophyceae</taxon>
        <taxon>Isochrysidales</taxon>
        <taxon>Noelaerhabdaceae</taxon>
        <taxon>Emiliania</taxon>
    </lineage>
</organism>
<dbReference type="PaxDb" id="2903-EOD03815"/>
<accession>A0A0D3HXT0</accession>
<evidence type="ECO:0000313" key="1">
    <source>
        <dbReference type="EnsemblProtists" id="EOD03815"/>
    </source>
</evidence>
<dbReference type="GeneID" id="17249965"/>
<evidence type="ECO:0000313" key="2">
    <source>
        <dbReference type="Proteomes" id="UP000013827"/>
    </source>
</evidence>
<dbReference type="HOGENOM" id="CLU_1232670_0_0_1"/>
<dbReference type="Proteomes" id="UP000013827">
    <property type="component" value="Unassembled WGS sequence"/>
</dbReference>
<dbReference type="RefSeq" id="XP_005756244.1">
    <property type="nucleotide sequence ID" value="XM_005756187.1"/>
</dbReference>
<dbReference type="KEGG" id="ehx:EMIHUDRAFT_372678"/>
<reference evidence="1" key="2">
    <citation type="submission" date="2024-10" db="UniProtKB">
        <authorList>
            <consortium name="EnsemblProtists"/>
        </authorList>
    </citation>
    <scope>IDENTIFICATION</scope>
</reference>
<dbReference type="AlphaFoldDB" id="A0A0D3HXT0"/>
<proteinExistence type="predicted"/>
<keyword evidence="2" id="KW-1185">Reference proteome</keyword>
<protein>
    <recommendedName>
        <fullName evidence="3">Transposase</fullName>
    </recommendedName>
</protein>